<feature type="compositionally biased region" description="Basic and acidic residues" evidence="1">
    <location>
        <begin position="37"/>
        <end position="47"/>
    </location>
</feature>
<organism evidence="2 3">
    <name type="scientific">Picrophilus torridus (strain ATCC 700027 / DSM 9790 / JCM 10055 / NBRC 100828 / KAW 2/3)</name>
    <dbReference type="NCBI Taxonomy" id="1122961"/>
    <lineage>
        <taxon>Archaea</taxon>
        <taxon>Methanobacteriati</taxon>
        <taxon>Thermoplasmatota</taxon>
        <taxon>Thermoplasmata</taxon>
        <taxon>Thermoplasmatales</taxon>
        <taxon>Picrophilaceae</taxon>
        <taxon>Picrophilus</taxon>
    </lineage>
</organism>
<dbReference type="EMBL" id="FWYE01000003">
    <property type="protein sequence ID" value="SMD31361.1"/>
    <property type="molecule type" value="Genomic_DNA"/>
</dbReference>
<sequence length="107" mass="13016">MAVVPKRSIAPRTGFIYRKKRKHSSRQRFEPGYITRQSEKNKKEKENISNLRKKLNKCRNRMDCVKKVVKSSNLCFHNIGENSDRIYLKNGGYFYLYENRWFYHKKH</sequence>
<comment type="caution">
    <text evidence="2">The sequence shown here is derived from an EMBL/GenBank/DDBJ whole genome shotgun (WGS) entry which is preliminary data.</text>
</comment>
<gene>
    <name evidence="2" type="ORF">SAMN02745355_1290</name>
</gene>
<keyword evidence="3" id="KW-1185">Reference proteome</keyword>
<name>A0A8G2FXR7_PICTO</name>
<accession>A0A8G2FXR7</accession>
<protein>
    <submittedName>
        <fullName evidence="2">Uncharacterized protein</fullName>
    </submittedName>
</protein>
<dbReference type="GeneID" id="24780807"/>
<dbReference type="Proteomes" id="UP000192315">
    <property type="component" value="Unassembled WGS sequence"/>
</dbReference>
<dbReference type="RefSeq" id="WP_048059499.1">
    <property type="nucleotide sequence ID" value="NC_005877.1"/>
</dbReference>
<evidence type="ECO:0000313" key="2">
    <source>
        <dbReference type="EMBL" id="SMD31361.1"/>
    </source>
</evidence>
<reference evidence="2 3" key="1">
    <citation type="submission" date="2017-04" db="EMBL/GenBank/DDBJ databases">
        <authorList>
            <person name="Varghese N."/>
            <person name="Submissions S."/>
        </authorList>
    </citation>
    <scope>NUCLEOTIDE SEQUENCE [LARGE SCALE GENOMIC DNA]</scope>
    <source>
        <strain evidence="2 3">DSM 9789</strain>
    </source>
</reference>
<dbReference type="OrthoDB" id="56732at2157"/>
<evidence type="ECO:0000256" key="1">
    <source>
        <dbReference type="SAM" id="MobiDB-lite"/>
    </source>
</evidence>
<proteinExistence type="predicted"/>
<dbReference type="AlphaFoldDB" id="A0A8G2FXR7"/>
<evidence type="ECO:0000313" key="3">
    <source>
        <dbReference type="Proteomes" id="UP000192315"/>
    </source>
</evidence>
<feature type="region of interest" description="Disordered" evidence="1">
    <location>
        <begin position="20"/>
        <end position="48"/>
    </location>
</feature>